<dbReference type="InterPro" id="IPR036388">
    <property type="entry name" value="WH-like_DNA-bd_sf"/>
</dbReference>
<evidence type="ECO:0000259" key="5">
    <source>
        <dbReference type="SMART" id="SM00418"/>
    </source>
</evidence>
<evidence type="ECO:0000256" key="3">
    <source>
        <dbReference type="ARBA" id="ARBA00023163"/>
    </source>
</evidence>
<dbReference type="Pfam" id="PF12840">
    <property type="entry name" value="HTH_20"/>
    <property type="match status" value="1"/>
</dbReference>
<keyword evidence="3" id="KW-0804">Transcription</keyword>
<name>A0ABX1GY56_9ACTN</name>
<sequence>MSDEGVHEAYGKSEQQGGGHKPVRRLDARSLRGLAHPLRMSILEMLTLDGPATATGLSARLDESTGTVSWHLRHLAEHGFIEEERDRGTKRERWWRVVEDTKVMETAEFREDPDTRGALSVYLHELVQQYFSRVTRYLSESWDGDWQRAGTLADWRDLRLTPAQLAALNEELRAVVARHTPPADAEPMPGALPVIVQIQSFPRRERSEG</sequence>
<feature type="compositionally biased region" description="Basic and acidic residues" evidence="4">
    <location>
        <begin position="1"/>
        <end position="11"/>
    </location>
</feature>
<feature type="region of interest" description="Disordered" evidence="4">
    <location>
        <begin position="1"/>
        <end position="25"/>
    </location>
</feature>
<reference evidence="6 7" key="1">
    <citation type="submission" date="2020-04" db="EMBL/GenBank/DDBJ databases">
        <title>Phylogenetic Diversity and Antibacterial Activity against Ralstonia solanacearum of Endophytic Actinomycete Isolated from Moss.</title>
        <authorList>
            <person name="Zhuang X."/>
        </authorList>
    </citation>
    <scope>NUCLEOTIDE SEQUENCE [LARGE SCALE GENOMIC DNA]</scope>
    <source>
        <strain evidence="6 7">LD120</strain>
    </source>
</reference>
<dbReference type="PANTHER" id="PTHR33154">
    <property type="entry name" value="TRANSCRIPTIONAL REGULATOR, ARSR FAMILY"/>
    <property type="match status" value="1"/>
</dbReference>
<dbReference type="SMART" id="SM00418">
    <property type="entry name" value="HTH_ARSR"/>
    <property type="match status" value="1"/>
</dbReference>
<keyword evidence="2" id="KW-0238">DNA-binding</keyword>
<dbReference type="PANTHER" id="PTHR33154:SF15">
    <property type="entry name" value="REGULATORY PROTEIN ARSR"/>
    <property type="match status" value="1"/>
</dbReference>
<dbReference type="Proteomes" id="UP000772196">
    <property type="component" value="Unassembled WGS sequence"/>
</dbReference>
<evidence type="ECO:0000256" key="2">
    <source>
        <dbReference type="ARBA" id="ARBA00023125"/>
    </source>
</evidence>
<dbReference type="SUPFAM" id="SSF46785">
    <property type="entry name" value="Winged helix' DNA-binding domain"/>
    <property type="match status" value="1"/>
</dbReference>
<dbReference type="Gene3D" id="1.10.10.10">
    <property type="entry name" value="Winged helix-like DNA-binding domain superfamily/Winged helix DNA-binding domain"/>
    <property type="match status" value="1"/>
</dbReference>
<dbReference type="EMBL" id="JAAWWP010000001">
    <property type="protein sequence ID" value="NKI40060.1"/>
    <property type="molecule type" value="Genomic_DNA"/>
</dbReference>
<dbReference type="CDD" id="cd00090">
    <property type="entry name" value="HTH_ARSR"/>
    <property type="match status" value="1"/>
</dbReference>
<dbReference type="InterPro" id="IPR001845">
    <property type="entry name" value="HTH_ArsR_DNA-bd_dom"/>
</dbReference>
<evidence type="ECO:0000313" key="6">
    <source>
        <dbReference type="EMBL" id="NKI40060.1"/>
    </source>
</evidence>
<accession>A0ABX1GY56</accession>
<feature type="domain" description="HTH arsR-type" evidence="5">
    <location>
        <begin position="29"/>
        <end position="112"/>
    </location>
</feature>
<evidence type="ECO:0000256" key="1">
    <source>
        <dbReference type="ARBA" id="ARBA00023015"/>
    </source>
</evidence>
<comment type="caution">
    <text evidence="6">The sequence shown here is derived from an EMBL/GenBank/DDBJ whole genome shotgun (WGS) entry which is preliminary data.</text>
</comment>
<protein>
    <submittedName>
        <fullName evidence="6">Helix-turn-helix transcriptional regulator</fullName>
    </submittedName>
</protein>
<proteinExistence type="predicted"/>
<keyword evidence="1" id="KW-0805">Transcription regulation</keyword>
<dbReference type="InterPro" id="IPR051081">
    <property type="entry name" value="HTH_MetalResp_TranReg"/>
</dbReference>
<dbReference type="RefSeq" id="WP_168535195.1">
    <property type="nucleotide sequence ID" value="NZ_JAAWWP010000001.1"/>
</dbReference>
<dbReference type="InterPro" id="IPR011991">
    <property type="entry name" value="ArsR-like_HTH"/>
</dbReference>
<gene>
    <name evidence="6" type="ORF">HFV08_02080</name>
</gene>
<evidence type="ECO:0000313" key="7">
    <source>
        <dbReference type="Proteomes" id="UP000772196"/>
    </source>
</evidence>
<dbReference type="InterPro" id="IPR036390">
    <property type="entry name" value="WH_DNA-bd_sf"/>
</dbReference>
<evidence type="ECO:0000256" key="4">
    <source>
        <dbReference type="SAM" id="MobiDB-lite"/>
    </source>
</evidence>
<organism evidence="6 7">
    <name type="scientific">Streptomyces physcomitrii</name>
    <dbReference type="NCBI Taxonomy" id="2724184"/>
    <lineage>
        <taxon>Bacteria</taxon>
        <taxon>Bacillati</taxon>
        <taxon>Actinomycetota</taxon>
        <taxon>Actinomycetes</taxon>
        <taxon>Kitasatosporales</taxon>
        <taxon>Streptomycetaceae</taxon>
        <taxon>Streptomyces</taxon>
    </lineage>
</organism>
<keyword evidence="7" id="KW-1185">Reference proteome</keyword>